<dbReference type="InterPro" id="IPR036737">
    <property type="entry name" value="OmpA-like_sf"/>
</dbReference>
<dbReference type="SUPFAM" id="SSF103088">
    <property type="entry name" value="OmpA-like"/>
    <property type="match status" value="1"/>
</dbReference>
<dbReference type="InterPro" id="IPR006665">
    <property type="entry name" value="OmpA-like"/>
</dbReference>
<organism evidence="4 5">
    <name type="scientific">Schleiferia thermophila</name>
    <dbReference type="NCBI Taxonomy" id="884107"/>
    <lineage>
        <taxon>Bacteria</taxon>
        <taxon>Pseudomonadati</taxon>
        <taxon>Bacteroidota</taxon>
        <taxon>Flavobacteriia</taxon>
        <taxon>Flavobacteriales</taxon>
        <taxon>Schleiferiaceae</taxon>
        <taxon>Schleiferia</taxon>
    </lineage>
</organism>
<feature type="compositionally biased region" description="Basic and acidic residues" evidence="2">
    <location>
        <begin position="612"/>
        <end position="622"/>
    </location>
</feature>
<dbReference type="RefSeq" id="WP_037359153.1">
    <property type="nucleotide sequence ID" value="NZ_BHZF01000007.1"/>
</dbReference>
<keyword evidence="5" id="KW-1185">Reference proteome</keyword>
<feature type="region of interest" description="Disordered" evidence="2">
    <location>
        <begin position="475"/>
        <end position="496"/>
    </location>
</feature>
<sequence>MMRLFSAVVVFFSFELSYAQLYPHKWSIVVHTGFSTYYGDLTPYNLQYDGVWKTLGHIYTFNPNYFEGPSWQLSLNRLINNTVSFQLGSSQITFNANDRFVKPDGTLWTESQNFSRGLNVKTEIRDYSAGFVFRTDDGKLLSHRSIFAPYLGVSALLIRFRSFADLRDEEGNFYNLSDPQVRQNGIYETPLQQLRTEGIDYDHLVPGARLDLGFRVRLSGQISLLLSTQWTLAFTDYLDDVSGTYPSSFPDQLTQRASDPTDRRFITSQRGDNQPYDVYFFHSIGLQWSFGTRKSLRRFPTAGGFAAPPAAQNKPSKFDPLIKKEEYLSTSDTNSIIRLEQQKLSIQSLEDRLDLLSQGFYILNARLQVKENESKQSELIKLSDQLSDSIGYLNDLLREVDLDTILPKQVKDSLSLFVFTRKNLHKQSLDSLNTYRKKLIAESDSLKMWLSDNGDLMDGLLSDRNLATQVGRKKNIAPDSPAFKPAVENKPQMSEVEEKSQSLESIARHTGNRLKDTAQLVVDEIELDDTSEAQPKNIHTQNRKSDQTAEIASPDKAAAYPPTYQTRRPVRAEPQSFRQRREIPASIKTAPATTSLRDRTPEVKFQSTEINAEPKSETKDKTTGSQTDTLFYARITTILNQQTEALKLLVSELKELQNSRRPSGNVLDGNSVSYDRTIPPIDSSLFGQKIPVPKFADFKSKTTFFFDKGKSLPDSADILMLRRIGRFLADSTESFILITGFADNTGSIAANLELIRSRMQNIRNILIEEGVNPVRIRMEVGGVVVRGRPKANSMDRRVDITFFW</sequence>
<dbReference type="AlphaFoldDB" id="A0A368ZW78"/>
<dbReference type="Gene3D" id="3.30.1330.60">
    <property type="entry name" value="OmpA-like domain"/>
    <property type="match status" value="1"/>
</dbReference>
<reference evidence="4 5" key="1">
    <citation type="submission" date="2018-07" db="EMBL/GenBank/DDBJ databases">
        <title>Genomic Encyclopedia of Type Strains, Phase IV (KMG-IV): sequencing the most valuable type-strain genomes for metagenomic binning, comparative biology and taxonomic classification.</title>
        <authorList>
            <person name="Goeker M."/>
        </authorList>
    </citation>
    <scope>NUCLEOTIDE SEQUENCE [LARGE SCALE GENOMIC DNA]</scope>
    <source>
        <strain evidence="4 5">DSM 21410</strain>
    </source>
</reference>
<gene>
    <name evidence="4" type="ORF">DES35_10915</name>
</gene>
<name>A0A368ZW78_9FLAO</name>
<dbReference type="Pfam" id="PF00691">
    <property type="entry name" value="OmpA"/>
    <property type="match status" value="1"/>
</dbReference>
<dbReference type="Proteomes" id="UP000253517">
    <property type="component" value="Unassembled WGS sequence"/>
</dbReference>
<evidence type="ECO:0000259" key="3">
    <source>
        <dbReference type="PROSITE" id="PS51123"/>
    </source>
</evidence>
<evidence type="ECO:0000256" key="1">
    <source>
        <dbReference type="PROSITE-ProRule" id="PRU00473"/>
    </source>
</evidence>
<dbReference type="EMBL" id="QPJS01000009">
    <property type="protein sequence ID" value="RCX01089.1"/>
    <property type="molecule type" value="Genomic_DNA"/>
</dbReference>
<feature type="region of interest" description="Disordered" evidence="2">
    <location>
        <begin position="527"/>
        <end position="624"/>
    </location>
</feature>
<proteinExistence type="predicted"/>
<dbReference type="PROSITE" id="PS51123">
    <property type="entry name" value="OMPA_2"/>
    <property type="match status" value="1"/>
</dbReference>
<accession>A0A368ZW78</accession>
<evidence type="ECO:0000256" key="2">
    <source>
        <dbReference type="SAM" id="MobiDB-lite"/>
    </source>
</evidence>
<comment type="caution">
    <text evidence="4">The sequence shown here is derived from an EMBL/GenBank/DDBJ whole genome shotgun (WGS) entry which is preliminary data.</text>
</comment>
<feature type="domain" description="OmpA-like" evidence="3">
    <location>
        <begin position="693"/>
        <end position="804"/>
    </location>
</feature>
<dbReference type="GO" id="GO:0016020">
    <property type="term" value="C:membrane"/>
    <property type="evidence" value="ECO:0007669"/>
    <property type="project" value="UniProtKB-UniRule"/>
</dbReference>
<evidence type="ECO:0000313" key="4">
    <source>
        <dbReference type="EMBL" id="RCX01089.1"/>
    </source>
</evidence>
<evidence type="ECO:0000313" key="5">
    <source>
        <dbReference type="Proteomes" id="UP000253517"/>
    </source>
</evidence>
<keyword evidence="1" id="KW-0472">Membrane</keyword>
<dbReference type="CDD" id="cd07185">
    <property type="entry name" value="OmpA_C-like"/>
    <property type="match status" value="1"/>
</dbReference>
<protein>
    <submittedName>
        <fullName evidence="4">OmpA family protein</fullName>
    </submittedName>
</protein>